<feature type="non-terminal residue" evidence="1">
    <location>
        <position position="68"/>
    </location>
</feature>
<comment type="caution">
    <text evidence="1">The sequence shown here is derived from an EMBL/GenBank/DDBJ whole genome shotgun (WGS) entry which is preliminary data.</text>
</comment>
<keyword evidence="2" id="KW-1185">Reference proteome</keyword>
<reference evidence="2" key="1">
    <citation type="submission" date="2022-10" db="EMBL/GenBank/DDBJ databases">
        <title>Genome assembly of Pristionchus species.</title>
        <authorList>
            <person name="Yoshida K."/>
            <person name="Sommer R.J."/>
        </authorList>
    </citation>
    <scope>NUCLEOTIDE SEQUENCE [LARGE SCALE GENOMIC DNA]</scope>
    <source>
        <strain evidence="2">RS5460</strain>
    </source>
</reference>
<dbReference type="EMBL" id="BTRK01000004">
    <property type="protein sequence ID" value="GMR47854.1"/>
    <property type="molecule type" value="Genomic_DNA"/>
</dbReference>
<gene>
    <name evidence="1" type="ORF">PMAYCL1PPCAC_18049</name>
</gene>
<name>A0AAN5CNV4_9BILA</name>
<proteinExistence type="predicted"/>
<dbReference type="Proteomes" id="UP001328107">
    <property type="component" value="Unassembled WGS sequence"/>
</dbReference>
<dbReference type="AlphaFoldDB" id="A0AAN5CNV4"/>
<evidence type="ECO:0000313" key="1">
    <source>
        <dbReference type="EMBL" id="GMR47854.1"/>
    </source>
</evidence>
<feature type="non-terminal residue" evidence="1">
    <location>
        <position position="1"/>
    </location>
</feature>
<sequence>WTRKEESETTIILLSQLVHFLMEKFRAQLIEIPHERQWQGTLRISANVAIEEDDVDEEKDEDVENHLE</sequence>
<organism evidence="1 2">
    <name type="scientific">Pristionchus mayeri</name>
    <dbReference type="NCBI Taxonomy" id="1317129"/>
    <lineage>
        <taxon>Eukaryota</taxon>
        <taxon>Metazoa</taxon>
        <taxon>Ecdysozoa</taxon>
        <taxon>Nematoda</taxon>
        <taxon>Chromadorea</taxon>
        <taxon>Rhabditida</taxon>
        <taxon>Rhabditina</taxon>
        <taxon>Diplogasteromorpha</taxon>
        <taxon>Diplogasteroidea</taxon>
        <taxon>Neodiplogasteridae</taxon>
        <taxon>Pristionchus</taxon>
    </lineage>
</organism>
<accession>A0AAN5CNV4</accession>
<protein>
    <submittedName>
        <fullName evidence="1">Uncharacterized protein</fullName>
    </submittedName>
</protein>
<evidence type="ECO:0000313" key="2">
    <source>
        <dbReference type="Proteomes" id="UP001328107"/>
    </source>
</evidence>